<dbReference type="EMBL" id="JAVREZ010000001">
    <property type="protein sequence ID" value="MDT0478781.1"/>
    <property type="molecule type" value="Genomic_DNA"/>
</dbReference>
<name>A0ABU2UZT2_9ACTN</name>
<keyword evidence="2" id="KW-1185">Reference proteome</keyword>
<protein>
    <submittedName>
        <fullName evidence="1">Uncharacterized protein</fullName>
    </submittedName>
</protein>
<organism evidence="1 2">
    <name type="scientific">Streptomyces doebereineriae</name>
    <dbReference type="NCBI Taxonomy" id="3075528"/>
    <lineage>
        <taxon>Bacteria</taxon>
        <taxon>Bacillati</taxon>
        <taxon>Actinomycetota</taxon>
        <taxon>Actinomycetes</taxon>
        <taxon>Kitasatosporales</taxon>
        <taxon>Streptomycetaceae</taxon>
        <taxon>Streptomyces</taxon>
    </lineage>
</organism>
<dbReference type="RefSeq" id="WP_311712209.1">
    <property type="nucleotide sequence ID" value="NZ_JAVREZ010000001.1"/>
</dbReference>
<proteinExistence type="predicted"/>
<accession>A0ABU2UZT2</accession>
<comment type="caution">
    <text evidence="1">The sequence shown here is derived from an EMBL/GenBank/DDBJ whole genome shotgun (WGS) entry which is preliminary data.</text>
</comment>
<evidence type="ECO:0000313" key="2">
    <source>
        <dbReference type="Proteomes" id="UP001183824"/>
    </source>
</evidence>
<sequence>MTCSRGDEEIACDESGSDGENLLAGNTDVFAHGSVRLPTDVAAECFRELRHRIRSPAEEYKANHLLREKHRAVLEWLLAPGGPVHGHAHVHLIDKAFFVVDRTVGLLLDGGDGHRALGAVTLYRAGPHAFGDEEWQDFLTAAHQLLRVRTDHGPSAPVDAFFRVVDGLRRAAGRTTVSAVLDRLAAARPAAEDYRARIAATGPPLVPLLDPLLPAVVATVRHWSAGGPGPVRLVHDRQNMLTPQRMAWVAKSVWPAGAGRVEWRLVEARLDVRVQSADILAGIARKVASDELNGCGDARLTALLRPYIDTESVWGDAPSWARMRGNAANTALRVAG</sequence>
<gene>
    <name evidence="1" type="ORF">RNB18_01020</name>
</gene>
<dbReference type="Proteomes" id="UP001183824">
    <property type="component" value="Unassembled WGS sequence"/>
</dbReference>
<evidence type="ECO:0000313" key="1">
    <source>
        <dbReference type="EMBL" id="MDT0478781.1"/>
    </source>
</evidence>
<reference evidence="2" key="1">
    <citation type="submission" date="2023-07" db="EMBL/GenBank/DDBJ databases">
        <title>30 novel species of actinomycetes from the DSMZ collection.</title>
        <authorList>
            <person name="Nouioui I."/>
        </authorList>
    </citation>
    <scope>NUCLEOTIDE SEQUENCE [LARGE SCALE GENOMIC DNA]</scope>
    <source>
        <strain evidence="2">DSM 41640</strain>
    </source>
</reference>